<proteinExistence type="predicted"/>
<evidence type="ECO:0008006" key="3">
    <source>
        <dbReference type="Google" id="ProtNLM"/>
    </source>
</evidence>
<reference evidence="2" key="1">
    <citation type="journal article" date="2020" name="Plant J.">
        <title>Transposons played a major role in the diversification between the closely related almond and peach genomes: results from the almond genome sequence.</title>
        <authorList>
            <person name="Alioto T."/>
            <person name="Alexiou K.G."/>
            <person name="Bardil A."/>
            <person name="Barteri F."/>
            <person name="Castanera R."/>
            <person name="Cruz F."/>
            <person name="Dhingra A."/>
            <person name="Duval H."/>
            <person name="Fernandez I Marti A."/>
            <person name="Frias L."/>
            <person name="Galan B."/>
            <person name="Garcia J.L."/>
            <person name="Howad W."/>
            <person name="Gomez-Garrido J."/>
            <person name="Gut M."/>
            <person name="Julca I."/>
            <person name="Morata J."/>
            <person name="Puigdomenech P."/>
            <person name="Ribeca P."/>
            <person name="Rubio Cabetas M.J."/>
            <person name="Vlasova A."/>
            <person name="Wirthensohn M."/>
            <person name="Garcia-Mas J."/>
            <person name="Gabaldon T."/>
            <person name="Casacuberta J.M."/>
            <person name="Arus P."/>
        </authorList>
    </citation>
    <scope>NUCLEOTIDE SEQUENCE [LARGE SCALE GENOMIC DNA]</scope>
    <source>
        <strain evidence="2">cv. Texas</strain>
    </source>
</reference>
<dbReference type="Gramene" id="VVA28840">
    <property type="protein sequence ID" value="VVA28840"/>
    <property type="gene ID" value="Prudul26B035139"/>
</dbReference>
<dbReference type="EMBL" id="CABIKO010000151">
    <property type="protein sequence ID" value="VVA28840.1"/>
    <property type="molecule type" value="Genomic_DNA"/>
</dbReference>
<name>A0A5E4FMM7_PRUDU</name>
<evidence type="ECO:0000313" key="2">
    <source>
        <dbReference type="Proteomes" id="UP000327085"/>
    </source>
</evidence>
<organism evidence="1 2">
    <name type="scientific">Prunus dulcis</name>
    <name type="common">Almond</name>
    <name type="synonym">Amygdalus dulcis</name>
    <dbReference type="NCBI Taxonomy" id="3755"/>
    <lineage>
        <taxon>Eukaryota</taxon>
        <taxon>Viridiplantae</taxon>
        <taxon>Streptophyta</taxon>
        <taxon>Embryophyta</taxon>
        <taxon>Tracheophyta</taxon>
        <taxon>Spermatophyta</taxon>
        <taxon>Magnoliopsida</taxon>
        <taxon>eudicotyledons</taxon>
        <taxon>Gunneridae</taxon>
        <taxon>Pentapetalae</taxon>
        <taxon>rosids</taxon>
        <taxon>fabids</taxon>
        <taxon>Rosales</taxon>
        <taxon>Rosaceae</taxon>
        <taxon>Amygdaloideae</taxon>
        <taxon>Amygdaleae</taxon>
        <taxon>Prunus</taxon>
    </lineage>
</organism>
<dbReference type="Proteomes" id="UP000327085">
    <property type="component" value="Chromosome 4"/>
</dbReference>
<sequence>MSEEPLSLTKGSSNSNPQIFTIQSDNSLLPTRIILNETNYALWSQVMEMRIASREIGDAVKKTFYDRGDETYLYDLNKRSFTMKQNGSPVHTYYNQLQIIFQEIDHRSIISMQCAADLTTRQLEIDRLRVHIFLAGLDLELIRFVGKYCPKIQNWTLKIHLPTSVEMLNKECP</sequence>
<dbReference type="InParanoid" id="A0A5E4FMM7"/>
<accession>A0A5E4FMM7</accession>
<dbReference type="AlphaFoldDB" id="A0A5E4FMM7"/>
<gene>
    <name evidence="1" type="ORF">ALMOND_2B035139</name>
</gene>
<evidence type="ECO:0000313" key="1">
    <source>
        <dbReference type="EMBL" id="VVA28840.1"/>
    </source>
</evidence>
<protein>
    <recommendedName>
        <fullName evidence="3">Retrotransposon Copia-like N-terminal domain-containing protein</fullName>
    </recommendedName>
</protein>